<dbReference type="SUPFAM" id="SSF57701">
    <property type="entry name" value="Zn2/Cys6 DNA-binding domain"/>
    <property type="match status" value="1"/>
</dbReference>
<name>A0A6A5K1T4_9PLEO</name>
<keyword evidence="5" id="KW-1185">Reference proteome</keyword>
<dbReference type="AlphaFoldDB" id="A0A6A5K1T4"/>
<organism evidence="4 5">
    <name type="scientific">Decorospora gaudefroyi</name>
    <dbReference type="NCBI Taxonomy" id="184978"/>
    <lineage>
        <taxon>Eukaryota</taxon>
        <taxon>Fungi</taxon>
        <taxon>Dikarya</taxon>
        <taxon>Ascomycota</taxon>
        <taxon>Pezizomycotina</taxon>
        <taxon>Dothideomycetes</taxon>
        <taxon>Pleosporomycetidae</taxon>
        <taxon>Pleosporales</taxon>
        <taxon>Pleosporineae</taxon>
        <taxon>Pleosporaceae</taxon>
        <taxon>Decorospora</taxon>
    </lineage>
</organism>
<reference evidence="4" key="1">
    <citation type="submission" date="2020-01" db="EMBL/GenBank/DDBJ databases">
        <authorList>
            <consortium name="DOE Joint Genome Institute"/>
            <person name="Haridas S."/>
            <person name="Albert R."/>
            <person name="Binder M."/>
            <person name="Bloem J."/>
            <person name="Labutti K."/>
            <person name="Salamov A."/>
            <person name="Andreopoulos B."/>
            <person name="Baker S.E."/>
            <person name="Barry K."/>
            <person name="Bills G."/>
            <person name="Bluhm B.H."/>
            <person name="Cannon C."/>
            <person name="Castanera R."/>
            <person name="Culley D.E."/>
            <person name="Daum C."/>
            <person name="Ezra D."/>
            <person name="Gonzalez J.B."/>
            <person name="Henrissat B."/>
            <person name="Kuo A."/>
            <person name="Liang C."/>
            <person name="Lipzen A."/>
            <person name="Lutzoni F."/>
            <person name="Magnuson J."/>
            <person name="Mondo S."/>
            <person name="Nolan M."/>
            <person name="Ohm R."/>
            <person name="Pangilinan J."/>
            <person name="Park H.-J."/>
            <person name="Ramirez L."/>
            <person name="Alfaro M."/>
            <person name="Sun H."/>
            <person name="Tritt A."/>
            <person name="Yoshinaga Y."/>
            <person name="Zwiers L.-H."/>
            <person name="Turgeon B.G."/>
            <person name="Goodwin S.B."/>
            <person name="Spatafora J.W."/>
            <person name="Crous P.W."/>
            <person name="Grigoriev I.V."/>
        </authorList>
    </citation>
    <scope>NUCLEOTIDE SEQUENCE</scope>
    <source>
        <strain evidence="4">P77</strain>
    </source>
</reference>
<proteinExistence type="predicted"/>
<evidence type="ECO:0000256" key="1">
    <source>
        <dbReference type="ARBA" id="ARBA00023242"/>
    </source>
</evidence>
<evidence type="ECO:0000313" key="5">
    <source>
        <dbReference type="Proteomes" id="UP000800040"/>
    </source>
</evidence>
<dbReference type="OrthoDB" id="5394557at2759"/>
<feature type="region of interest" description="Disordered" evidence="2">
    <location>
        <begin position="480"/>
        <end position="499"/>
    </location>
</feature>
<dbReference type="Proteomes" id="UP000800040">
    <property type="component" value="Unassembled WGS sequence"/>
</dbReference>
<dbReference type="PROSITE" id="PS50048">
    <property type="entry name" value="ZN2_CY6_FUNGAL_2"/>
    <property type="match status" value="1"/>
</dbReference>
<dbReference type="CDD" id="cd00067">
    <property type="entry name" value="GAL4"/>
    <property type="match status" value="1"/>
</dbReference>
<feature type="domain" description="Zn(2)-C6 fungal-type" evidence="3">
    <location>
        <begin position="75"/>
        <end position="111"/>
    </location>
</feature>
<dbReference type="InterPro" id="IPR001138">
    <property type="entry name" value="Zn2Cys6_DnaBD"/>
</dbReference>
<feature type="region of interest" description="Disordered" evidence="2">
    <location>
        <begin position="29"/>
        <end position="48"/>
    </location>
</feature>
<gene>
    <name evidence="4" type="ORF">BDW02DRAFT_44554</name>
</gene>
<protein>
    <recommendedName>
        <fullName evidence="3">Zn(2)-C6 fungal-type domain-containing protein</fullName>
    </recommendedName>
</protein>
<dbReference type="SMART" id="SM00066">
    <property type="entry name" value="GAL4"/>
    <property type="match status" value="1"/>
</dbReference>
<dbReference type="EMBL" id="ML975359">
    <property type="protein sequence ID" value="KAF1831615.1"/>
    <property type="molecule type" value="Genomic_DNA"/>
</dbReference>
<dbReference type="InterPro" id="IPR036864">
    <property type="entry name" value="Zn2-C6_fun-type_DNA-bd_sf"/>
</dbReference>
<dbReference type="Gene3D" id="4.10.240.10">
    <property type="entry name" value="Zn(2)-C6 fungal-type DNA-binding domain"/>
    <property type="match status" value="1"/>
</dbReference>
<dbReference type="GO" id="GO:0008270">
    <property type="term" value="F:zinc ion binding"/>
    <property type="evidence" value="ECO:0007669"/>
    <property type="project" value="InterPro"/>
</dbReference>
<dbReference type="GO" id="GO:0000981">
    <property type="term" value="F:DNA-binding transcription factor activity, RNA polymerase II-specific"/>
    <property type="evidence" value="ECO:0007669"/>
    <property type="project" value="InterPro"/>
</dbReference>
<evidence type="ECO:0000259" key="3">
    <source>
        <dbReference type="PROSITE" id="PS50048"/>
    </source>
</evidence>
<keyword evidence="1" id="KW-0539">Nucleus</keyword>
<sequence>MEYDGSRRCLPHNLSYSNYIYNERNDPLALSQNTRDNPRGYPVGGPVGGVHSRANMGREEPVMEPGPARRRIAVACARCRKRKIRCTGDSGTGAGCTNCRQAGVNPMLCQFHRVGSDAVQKVMENRNMAETLNNMANAHNLASIYSTSGNNGVYPRPMSTQQCPQLDTKTVYPSTWTTPYSEDTSPVDGYCIDQPAAYPTNTTPVTNTNMYGQAYRWTHPTARPSQQARAYYDQDLSCNGLPYSLNTGMSSLQLSLPERPHPRQPRPLESGVPQRQLPMPQPSPAQNSRNIVDQLQDARLRSSQAMGAASMDSRGSFAKPLLPWTGAGDNQINVSVAASADGAAQVMAPVQLSDNTDGAINYLPTTMSMTSDTSATSSASQIELNFTSPAILEGMNISAPATTYSYLRGNRPQACPSQMTRQNSQPNLYSFDADHTSKRNSFGGDASNNCTLVSGHQYTPLSHSQPQNSPVRRNIHRESCQNRNDQIHPASLSNLNTTY</sequence>
<feature type="region of interest" description="Disordered" evidence="2">
    <location>
        <begin position="253"/>
        <end position="288"/>
    </location>
</feature>
<accession>A0A6A5K1T4</accession>
<evidence type="ECO:0000313" key="4">
    <source>
        <dbReference type="EMBL" id="KAF1831615.1"/>
    </source>
</evidence>
<dbReference type="Pfam" id="PF00172">
    <property type="entry name" value="Zn_clus"/>
    <property type="match status" value="1"/>
</dbReference>
<evidence type="ECO:0000256" key="2">
    <source>
        <dbReference type="SAM" id="MobiDB-lite"/>
    </source>
</evidence>